<sequence>MEANIKSCWMSHFNVNGVPEWQVCAAFTICLLLLLLLQELTRQRRRQLEAAARVTTTWHVYYIGNFTGSLKVFQVIAAIPSIVLLTVGHYVLNLNHPTMQPHAFTNMLCSTFFLSSLVNFMLFVMDSTDVPCSIFYWVHCLLATVGFIVSGQHVHQPGEPTGSRQDRLVQPALCVSNSLTSFADTLIAYEPTIDCPLGVESK</sequence>
<comment type="caution">
    <text evidence="1">The sequence shown here is derived from an EMBL/GenBank/DDBJ whole genome shotgun (WGS) entry which is preliminary data.</text>
</comment>
<dbReference type="Proteomes" id="UP000821845">
    <property type="component" value="Chromosome 1"/>
</dbReference>
<proteinExistence type="predicted"/>
<gene>
    <name evidence="1" type="ORF">HPB50_000158</name>
</gene>
<evidence type="ECO:0000313" key="1">
    <source>
        <dbReference type="EMBL" id="KAH6943841.1"/>
    </source>
</evidence>
<protein>
    <submittedName>
        <fullName evidence="1">Uncharacterized protein</fullName>
    </submittedName>
</protein>
<dbReference type="EMBL" id="CM023481">
    <property type="protein sequence ID" value="KAH6943841.1"/>
    <property type="molecule type" value="Genomic_DNA"/>
</dbReference>
<keyword evidence="2" id="KW-1185">Reference proteome</keyword>
<accession>A0ACB7TC65</accession>
<evidence type="ECO:0000313" key="2">
    <source>
        <dbReference type="Proteomes" id="UP000821845"/>
    </source>
</evidence>
<reference evidence="1" key="1">
    <citation type="submission" date="2020-05" db="EMBL/GenBank/DDBJ databases">
        <title>Large-scale comparative analyses of tick genomes elucidate their genetic diversity and vector capacities.</title>
        <authorList>
            <person name="Jia N."/>
            <person name="Wang J."/>
            <person name="Shi W."/>
            <person name="Du L."/>
            <person name="Sun Y."/>
            <person name="Zhan W."/>
            <person name="Jiang J."/>
            <person name="Wang Q."/>
            <person name="Zhang B."/>
            <person name="Ji P."/>
            <person name="Sakyi L.B."/>
            <person name="Cui X."/>
            <person name="Yuan T."/>
            <person name="Jiang B."/>
            <person name="Yang W."/>
            <person name="Lam T.T.-Y."/>
            <person name="Chang Q."/>
            <person name="Ding S."/>
            <person name="Wang X."/>
            <person name="Zhu J."/>
            <person name="Ruan X."/>
            <person name="Zhao L."/>
            <person name="Wei J."/>
            <person name="Que T."/>
            <person name="Du C."/>
            <person name="Cheng J."/>
            <person name="Dai P."/>
            <person name="Han X."/>
            <person name="Huang E."/>
            <person name="Gao Y."/>
            <person name="Liu J."/>
            <person name="Shao H."/>
            <person name="Ye R."/>
            <person name="Li L."/>
            <person name="Wei W."/>
            <person name="Wang X."/>
            <person name="Wang C."/>
            <person name="Yang T."/>
            <person name="Huo Q."/>
            <person name="Li W."/>
            <person name="Guo W."/>
            <person name="Chen H."/>
            <person name="Zhou L."/>
            <person name="Ni X."/>
            <person name="Tian J."/>
            <person name="Zhou Y."/>
            <person name="Sheng Y."/>
            <person name="Liu T."/>
            <person name="Pan Y."/>
            <person name="Xia L."/>
            <person name="Li J."/>
            <person name="Zhao F."/>
            <person name="Cao W."/>
        </authorList>
    </citation>
    <scope>NUCLEOTIDE SEQUENCE</scope>
    <source>
        <strain evidence="1">Hyas-2018</strain>
    </source>
</reference>
<name>A0ACB7TC65_HYAAI</name>
<organism evidence="1 2">
    <name type="scientific">Hyalomma asiaticum</name>
    <name type="common">Tick</name>
    <dbReference type="NCBI Taxonomy" id="266040"/>
    <lineage>
        <taxon>Eukaryota</taxon>
        <taxon>Metazoa</taxon>
        <taxon>Ecdysozoa</taxon>
        <taxon>Arthropoda</taxon>
        <taxon>Chelicerata</taxon>
        <taxon>Arachnida</taxon>
        <taxon>Acari</taxon>
        <taxon>Parasitiformes</taxon>
        <taxon>Ixodida</taxon>
        <taxon>Ixodoidea</taxon>
        <taxon>Ixodidae</taxon>
        <taxon>Hyalomminae</taxon>
        <taxon>Hyalomma</taxon>
    </lineage>
</organism>